<accession>F1TBA3</accession>
<reference evidence="2" key="1">
    <citation type="submission" date="2009-07" db="EMBL/GenBank/DDBJ databases">
        <authorList>
            <consortium name="US DOE Joint Genome Institute (JGI-PGF)"/>
            <person name="Lucas S."/>
            <person name="Copeland A."/>
            <person name="Lapidus A."/>
            <person name="Glavina del Rio T."/>
            <person name="Tice H."/>
            <person name="Bruce D."/>
            <person name="Goodwin L."/>
            <person name="Pitluck S."/>
            <person name="Larimer F."/>
            <person name="Land M.L."/>
            <person name="Mouttaki H."/>
            <person name="He Z."/>
            <person name="Zhou J."/>
            <person name="Hemme C.L."/>
        </authorList>
    </citation>
    <scope>NUCLEOTIDE SEQUENCE</scope>
    <source>
        <strain evidence="2">DSM 2782</strain>
    </source>
</reference>
<evidence type="ECO:0000313" key="3">
    <source>
        <dbReference type="Proteomes" id="UP000003860"/>
    </source>
</evidence>
<keyword evidence="3" id="KW-1185">Reference proteome</keyword>
<protein>
    <submittedName>
        <fullName evidence="2">Uncharacterized protein</fullName>
    </submittedName>
</protein>
<feature type="transmembrane region" description="Helical" evidence="1">
    <location>
        <begin position="46"/>
        <end position="66"/>
    </location>
</feature>
<proteinExistence type="predicted"/>
<name>F1TBA3_9FIRM</name>
<organism evidence="2 3">
    <name type="scientific">Ruminiclostridium papyrosolvens DSM 2782</name>
    <dbReference type="NCBI Taxonomy" id="588581"/>
    <lineage>
        <taxon>Bacteria</taxon>
        <taxon>Bacillati</taxon>
        <taxon>Bacillota</taxon>
        <taxon>Clostridia</taxon>
        <taxon>Eubacteriales</taxon>
        <taxon>Oscillospiraceae</taxon>
        <taxon>Ruminiclostridium</taxon>
    </lineage>
</organism>
<evidence type="ECO:0000256" key="1">
    <source>
        <dbReference type="SAM" id="Phobius"/>
    </source>
</evidence>
<dbReference type="AlphaFoldDB" id="F1TBA3"/>
<keyword evidence="1" id="KW-0472">Membrane</keyword>
<keyword evidence="1" id="KW-1133">Transmembrane helix</keyword>
<dbReference type="RefSeq" id="WP_004618397.1">
    <property type="nucleotide sequence ID" value="NZ_ACXX02000004.1"/>
</dbReference>
<keyword evidence="1" id="KW-0812">Transmembrane</keyword>
<feature type="transmembrane region" description="Helical" evidence="1">
    <location>
        <begin position="7"/>
        <end position="40"/>
    </location>
</feature>
<dbReference type="OrthoDB" id="9997258at2"/>
<reference evidence="2" key="2">
    <citation type="submission" date="2011-01" db="EMBL/GenBank/DDBJ databases">
        <title>The Non-contiguous Finished genome of Clostridium papyrosolvens.</title>
        <authorList>
            <person name="Lucas S."/>
            <person name="Copeland A."/>
            <person name="Lapidus A."/>
            <person name="Cheng J.-F."/>
            <person name="Goodwin L."/>
            <person name="Pitluck S."/>
            <person name="Misra M."/>
            <person name="Chertkov O."/>
            <person name="Detter J.C."/>
            <person name="Han C."/>
            <person name="Tapia R."/>
            <person name="Land M."/>
            <person name="Hauser L."/>
            <person name="Kyrpides N."/>
            <person name="Ivanova N."/>
            <person name="Pagani I."/>
            <person name="Mouttaki H."/>
            <person name="He Z."/>
            <person name="Zhou J."/>
            <person name="Hemme C.L."/>
            <person name="Woyke T."/>
        </authorList>
    </citation>
    <scope>NUCLEOTIDE SEQUENCE [LARGE SCALE GENOMIC DNA]</scope>
    <source>
        <strain evidence="2">DSM 2782</strain>
    </source>
</reference>
<gene>
    <name evidence="2" type="ORF">Cpap_2459</name>
</gene>
<dbReference type="STRING" id="588581.Cpap_2459"/>
<evidence type="ECO:0000313" key="2">
    <source>
        <dbReference type="EMBL" id="EGD48307.1"/>
    </source>
</evidence>
<comment type="caution">
    <text evidence="2">The sequence shown here is derived from an EMBL/GenBank/DDBJ whole genome shotgun (WGS) entry which is preliminary data.</text>
</comment>
<dbReference type="Proteomes" id="UP000003860">
    <property type="component" value="Unassembled WGS sequence"/>
</dbReference>
<sequence>MDKLIKLLAPFGVMGIVFIVALTSAMAAGLVVVVAFAAGMAALGPGGMIGGVIALGVVGIVAKLAIDYVYDRFAIAIVKEYLKTKSKDEMWSEISKKKFVFNHIKLKIKGYIDRA</sequence>
<dbReference type="EMBL" id="ACXX02000004">
    <property type="protein sequence ID" value="EGD48307.1"/>
    <property type="molecule type" value="Genomic_DNA"/>
</dbReference>